<evidence type="ECO:0000313" key="2">
    <source>
        <dbReference type="Proteomes" id="UP001073053"/>
    </source>
</evidence>
<organism evidence="1 2">
    <name type="scientific">Bacillus halotolerans</name>
    <dbReference type="NCBI Taxonomy" id="260554"/>
    <lineage>
        <taxon>Bacteria</taxon>
        <taxon>Bacillati</taxon>
        <taxon>Bacillota</taxon>
        <taxon>Bacilli</taxon>
        <taxon>Bacillales</taxon>
        <taxon>Bacillaceae</taxon>
        <taxon>Bacillus</taxon>
    </lineage>
</organism>
<protein>
    <submittedName>
        <fullName evidence="1">Uncharacterized protein</fullName>
    </submittedName>
</protein>
<accession>A0A9Q4EME4</accession>
<reference evidence="1" key="1">
    <citation type="submission" date="2022-02" db="EMBL/GenBank/DDBJ databases">
        <title>Crop Bioprotection Bacillus Genome Sequencing.</title>
        <authorList>
            <person name="Dunlap C."/>
        </authorList>
    </citation>
    <scope>NUCLEOTIDE SEQUENCE</scope>
    <source>
        <strain evidence="1">EC49O2N-C10</strain>
    </source>
</reference>
<comment type="caution">
    <text evidence="1">The sequence shown here is derived from an EMBL/GenBank/DDBJ whole genome shotgun (WGS) entry which is preliminary data.</text>
</comment>
<dbReference type="EMBL" id="JALAWA010000020">
    <property type="protein sequence ID" value="MCY9186962.1"/>
    <property type="molecule type" value="Genomic_DNA"/>
</dbReference>
<proteinExistence type="predicted"/>
<dbReference type="RefSeq" id="WP_232350979.1">
    <property type="nucleotide sequence ID" value="NZ_CP100651.1"/>
</dbReference>
<name>A0A9Q4EME4_9BACI</name>
<gene>
    <name evidence="1" type="ORF">MOF03_20450</name>
</gene>
<dbReference type="AlphaFoldDB" id="A0A9Q4EME4"/>
<sequence>MCGDQDDVVLYKHSADLYRALTKAGHDELCIK</sequence>
<dbReference type="Proteomes" id="UP001073053">
    <property type="component" value="Unassembled WGS sequence"/>
</dbReference>
<evidence type="ECO:0000313" key="1">
    <source>
        <dbReference type="EMBL" id="MCY9186962.1"/>
    </source>
</evidence>